<evidence type="ECO:0000313" key="1">
    <source>
        <dbReference type="EMBL" id="SLN45326.1"/>
    </source>
</evidence>
<proteinExistence type="predicted"/>
<dbReference type="OrthoDB" id="7707581at2"/>
<dbReference type="Proteomes" id="UP000193077">
    <property type="component" value="Unassembled WGS sequence"/>
</dbReference>
<dbReference type="AlphaFoldDB" id="A0A1Y5SPD0"/>
<keyword evidence="2" id="KW-1185">Reference proteome</keyword>
<protein>
    <submittedName>
        <fullName evidence="1">Uncharacterized protein</fullName>
    </submittedName>
</protein>
<accession>A0A1Y5SPD0</accession>
<name>A0A1Y5SPD0_9RHOB</name>
<organism evidence="1 2">
    <name type="scientific">Falsiruegeria litorea R37</name>
    <dbReference type="NCBI Taxonomy" id="1200284"/>
    <lineage>
        <taxon>Bacteria</taxon>
        <taxon>Pseudomonadati</taxon>
        <taxon>Pseudomonadota</taxon>
        <taxon>Alphaproteobacteria</taxon>
        <taxon>Rhodobacterales</taxon>
        <taxon>Roseobacteraceae</taxon>
        <taxon>Falsiruegeria</taxon>
    </lineage>
</organism>
<gene>
    <name evidence="1" type="ORF">TRL7639_02447</name>
</gene>
<dbReference type="RefSeq" id="WP_133057650.1">
    <property type="nucleotide sequence ID" value="NZ_FWFO01000001.1"/>
</dbReference>
<sequence>MPRSVSLRLISAVLGVAGLVLPSAALAEMPVTYIEDNRALFYVSAPDFWQVRAGGARAITPPGSDEARLINRVIGFEPVAEQGVWVGFMSPNGVSTFAEAQEYLRNIGQSVVDNPTVDSSKPATIGGRRAQKFAGHGRRDGRAVNFTAVLIDLPGSRVAISLSVIEAGADPALIDDVNAIYASFRAAR</sequence>
<evidence type="ECO:0000313" key="2">
    <source>
        <dbReference type="Proteomes" id="UP000193077"/>
    </source>
</evidence>
<reference evidence="1 2" key="1">
    <citation type="submission" date="2017-03" db="EMBL/GenBank/DDBJ databases">
        <authorList>
            <person name="Afonso C.L."/>
            <person name="Miller P.J."/>
            <person name="Scott M.A."/>
            <person name="Spackman E."/>
            <person name="Goraichik I."/>
            <person name="Dimitrov K.M."/>
            <person name="Suarez D.L."/>
            <person name="Swayne D.E."/>
        </authorList>
    </citation>
    <scope>NUCLEOTIDE SEQUENCE [LARGE SCALE GENOMIC DNA]</scope>
    <source>
        <strain evidence="1 2">CECT 7639</strain>
    </source>
</reference>
<dbReference type="EMBL" id="FWFO01000001">
    <property type="protein sequence ID" value="SLN45326.1"/>
    <property type="molecule type" value="Genomic_DNA"/>
</dbReference>